<dbReference type="GO" id="GO:0016702">
    <property type="term" value="F:oxidoreductase activity, acting on single donors with incorporation of molecular oxygen, incorporation of two atoms of oxygen"/>
    <property type="evidence" value="ECO:0007669"/>
    <property type="project" value="UniProtKB-ARBA"/>
</dbReference>
<feature type="domain" description="Extradiol ring-cleavage dioxygenase class III enzyme subunit B" evidence="2">
    <location>
        <begin position="8"/>
        <end position="260"/>
    </location>
</feature>
<evidence type="ECO:0000313" key="4">
    <source>
        <dbReference type="Proteomes" id="UP000199476"/>
    </source>
</evidence>
<dbReference type="AlphaFoldDB" id="A0A1G9NEV5"/>
<evidence type="ECO:0000259" key="2">
    <source>
        <dbReference type="Pfam" id="PF02900"/>
    </source>
</evidence>
<evidence type="ECO:0000256" key="1">
    <source>
        <dbReference type="ARBA" id="ARBA00023002"/>
    </source>
</evidence>
<dbReference type="GO" id="GO:0008198">
    <property type="term" value="F:ferrous iron binding"/>
    <property type="evidence" value="ECO:0007669"/>
    <property type="project" value="InterPro"/>
</dbReference>
<organism evidence="3 4">
    <name type="scientific">Halarsenatibacter silvermanii</name>
    <dbReference type="NCBI Taxonomy" id="321763"/>
    <lineage>
        <taxon>Bacteria</taxon>
        <taxon>Bacillati</taxon>
        <taxon>Bacillota</taxon>
        <taxon>Clostridia</taxon>
        <taxon>Halanaerobiales</taxon>
        <taxon>Halarsenatibacteraceae</taxon>
        <taxon>Halarsenatibacter</taxon>
    </lineage>
</organism>
<dbReference type="PANTHER" id="PTHR30096">
    <property type="entry name" value="4,5-DOPA DIOXYGENASE EXTRADIOL-LIKE PROTEIN"/>
    <property type="match status" value="1"/>
</dbReference>
<keyword evidence="3" id="KW-0223">Dioxygenase</keyword>
<reference evidence="3 4" key="1">
    <citation type="submission" date="2016-10" db="EMBL/GenBank/DDBJ databases">
        <authorList>
            <person name="de Groot N.N."/>
        </authorList>
    </citation>
    <scope>NUCLEOTIDE SEQUENCE [LARGE SCALE GENOMIC DNA]</scope>
    <source>
        <strain evidence="3 4">SLAS-1</strain>
    </source>
</reference>
<dbReference type="PANTHER" id="PTHR30096:SF0">
    <property type="entry name" value="4,5-DOPA DIOXYGENASE EXTRADIOL-LIKE PROTEIN"/>
    <property type="match status" value="1"/>
</dbReference>
<dbReference type="RefSeq" id="WP_089759973.1">
    <property type="nucleotide sequence ID" value="NZ_FNGO01000010.1"/>
</dbReference>
<gene>
    <name evidence="3" type="ORF">SAMN04488692_11038</name>
</gene>
<accession>A0A1G9NEV5</accession>
<dbReference type="STRING" id="321763.SAMN04488692_11038"/>
<dbReference type="CDD" id="cd07951">
    <property type="entry name" value="ED_3B_N_AMMECR1"/>
    <property type="match status" value="1"/>
</dbReference>
<dbReference type="Pfam" id="PF02900">
    <property type="entry name" value="LigB"/>
    <property type="match status" value="1"/>
</dbReference>
<sequence length="265" mass="29470">MKIAGGLFPHPPIIIPEVGGQKRFEAEKTIDATRDLAREMSEADPQLIIFSGPHGQARGEEVTVLQKERLSGDFSQFNTPEVELSVESLPEKISELNDTARSEGWSISSLDDPVSAQLDHGVLVPLYFLREAGLSQDIPWIIINVAFWSPEKLFGFGQFLNEFFGDEDVLFVCSGDLSHRLKPGAPGGYDPHGEKFDRKLMELLEQERIHDIIDLDSQLREKAGECGYRPLLIALGFCQNENLNVEVKSYQGPFGVGYGVAGFYN</sequence>
<name>A0A1G9NEV5_9FIRM</name>
<dbReference type="InterPro" id="IPR004183">
    <property type="entry name" value="Xdiol_dOase_suB"/>
</dbReference>
<dbReference type="EMBL" id="FNGO01000010">
    <property type="protein sequence ID" value="SDL84465.1"/>
    <property type="molecule type" value="Genomic_DNA"/>
</dbReference>
<keyword evidence="4" id="KW-1185">Reference proteome</keyword>
<dbReference type="Proteomes" id="UP000199476">
    <property type="component" value="Unassembled WGS sequence"/>
</dbReference>
<proteinExistence type="predicted"/>
<protein>
    <submittedName>
        <fullName evidence="3">Aromatic ring-opening dioxygenase, LigB subunit</fullName>
    </submittedName>
</protein>
<dbReference type="OrthoDB" id="159752at2"/>
<dbReference type="SUPFAM" id="SSF53213">
    <property type="entry name" value="LigB-like"/>
    <property type="match status" value="1"/>
</dbReference>
<evidence type="ECO:0000313" key="3">
    <source>
        <dbReference type="EMBL" id="SDL84465.1"/>
    </source>
</evidence>
<dbReference type="Gene3D" id="3.40.830.10">
    <property type="entry name" value="LigB-like"/>
    <property type="match status" value="1"/>
</dbReference>
<keyword evidence="1" id="KW-0560">Oxidoreductase</keyword>